<evidence type="ECO:0000313" key="1">
    <source>
        <dbReference type="EMBL" id="TFK93368.1"/>
    </source>
</evidence>
<keyword evidence="2" id="KW-1185">Reference proteome</keyword>
<gene>
    <name evidence="1" type="ORF">K466DRAFT_581075</name>
</gene>
<dbReference type="EMBL" id="ML210983">
    <property type="protein sequence ID" value="TFK93368.1"/>
    <property type="molecule type" value="Genomic_DNA"/>
</dbReference>
<evidence type="ECO:0000313" key="2">
    <source>
        <dbReference type="Proteomes" id="UP000308197"/>
    </source>
</evidence>
<accession>A0A5C3PZS6</accession>
<organism evidence="1 2">
    <name type="scientific">Polyporus arcularius HHB13444</name>
    <dbReference type="NCBI Taxonomy" id="1314778"/>
    <lineage>
        <taxon>Eukaryota</taxon>
        <taxon>Fungi</taxon>
        <taxon>Dikarya</taxon>
        <taxon>Basidiomycota</taxon>
        <taxon>Agaricomycotina</taxon>
        <taxon>Agaricomycetes</taxon>
        <taxon>Polyporales</taxon>
        <taxon>Polyporaceae</taxon>
        <taxon>Polyporus</taxon>
    </lineage>
</organism>
<dbReference type="Proteomes" id="UP000308197">
    <property type="component" value="Unassembled WGS sequence"/>
</dbReference>
<protein>
    <submittedName>
        <fullName evidence="1">Uncharacterized protein</fullName>
    </submittedName>
</protein>
<name>A0A5C3PZS6_9APHY</name>
<dbReference type="InParanoid" id="A0A5C3PZS6"/>
<proteinExistence type="predicted"/>
<dbReference type="AlphaFoldDB" id="A0A5C3PZS6"/>
<sequence length="263" mass="29016">MGNVALIPTVYTGGSRWTTCYMDVVSDTESAKQDEIVAFIPPNPGFPGTKPVESVRMRSGPSFPRADCVHTSSSRFVVRVRTAGKMFAVDDAVCRLACFFQCGFMDHAGLPEAPPAIDKVIQQSVVNGEVDEKEIDNIKQSYSALLKECDLVKSVPAMRDPFRDLRRCSEKSTDGRQEDDDGLITEDTAFDDFAALYEVREDRNGPLIPLVEASLDIAQSFPHTCKLTTPADFLAEVHAVQDIIARALQRHSRSKQSKMTHTG</sequence>
<reference evidence="1 2" key="1">
    <citation type="journal article" date="2019" name="Nat. Ecol. Evol.">
        <title>Megaphylogeny resolves global patterns of mushroom evolution.</title>
        <authorList>
            <person name="Varga T."/>
            <person name="Krizsan K."/>
            <person name="Foldi C."/>
            <person name="Dima B."/>
            <person name="Sanchez-Garcia M."/>
            <person name="Sanchez-Ramirez S."/>
            <person name="Szollosi G.J."/>
            <person name="Szarkandi J.G."/>
            <person name="Papp V."/>
            <person name="Albert L."/>
            <person name="Andreopoulos W."/>
            <person name="Angelini C."/>
            <person name="Antonin V."/>
            <person name="Barry K.W."/>
            <person name="Bougher N.L."/>
            <person name="Buchanan P."/>
            <person name="Buyck B."/>
            <person name="Bense V."/>
            <person name="Catcheside P."/>
            <person name="Chovatia M."/>
            <person name="Cooper J."/>
            <person name="Damon W."/>
            <person name="Desjardin D."/>
            <person name="Finy P."/>
            <person name="Geml J."/>
            <person name="Haridas S."/>
            <person name="Hughes K."/>
            <person name="Justo A."/>
            <person name="Karasinski D."/>
            <person name="Kautmanova I."/>
            <person name="Kiss B."/>
            <person name="Kocsube S."/>
            <person name="Kotiranta H."/>
            <person name="LaButti K.M."/>
            <person name="Lechner B.E."/>
            <person name="Liimatainen K."/>
            <person name="Lipzen A."/>
            <person name="Lukacs Z."/>
            <person name="Mihaltcheva S."/>
            <person name="Morgado L.N."/>
            <person name="Niskanen T."/>
            <person name="Noordeloos M.E."/>
            <person name="Ohm R.A."/>
            <person name="Ortiz-Santana B."/>
            <person name="Ovrebo C."/>
            <person name="Racz N."/>
            <person name="Riley R."/>
            <person name="Savchenko A."/>
            <person name="Shiryaev A."/>
            <person name="Soop K."/>
            <person name="Spirin V."/>
            <person name="Szebenyi C."/>
            <person name="Tomsovsky M."/>
            <person name="Tulloss R.E."/>
            <person name="Uehling J."/>
            <person name="Grigoriev I.V."/>
            <person name="Vagvolgyi C."/>
            <person name="Papp T."/>
            <person name="Martin F.M."/>
            <person name="Miettinen O."/>
            <person name="Hibbett D.S."/>
            <person name="Nagy L.G."/>
        </authorList>
    </citation>
    <scope>NUCLEOTIDE SEQUENCE [LARGE SCALE GENOMIC DNA]</scope>
    <source>
        <strain evidence="1 2">HHB13444</strain>
    </source>
</reference>